<accession>A0ABV0PJB2</accession>
<comment type="caution">
    <text evidence="1">The sequence shown here is derived from an EMBL/GenBank/DDBJ whole genome shotgun (WGS) entry which is preliminary data.</text>
</comment>
<gene>
    <name evidence="1" type="ORF">GOODEAATRI_034111</name>
</gene>
<evidence type="ECO:0000313" key="2">
    <source>
        <dbReference type="Proteomes" id="UP001476798"/>
    </source>
</evidence>
<dbReference type="EMBL" id="JAHRIO010077971">
    <property type="protein sequence ID" value="MEQ2183575.1"/>
    <property type="molecule type" value="Genomic_DNA"/>
</dbReference>
<name>A0ABV0PJB2_9TELE</name>
<reference evidence="1 2" key="1">
    <citation type="submission" date="2021-06" db="EMBL/GenBank/DDBJ databases">
        <authorList>
            <person name="Palmer J.M."/>
        </authorList>
    </citation>
    <scope>NUCLEOTIDE SEQUENCE [LARGE SCALE GENOMIC DNA]</scope>
    <source>
        <strain evidence="1 2">GA_2019</strain>
        <tissue evidence="1">Muscle</tissue>
    </source>
</reference>
<dbReference type="Proteomes" id="UP001476798">
    <property type="component" value="Unassembled WGS sequence"/>
</dbReference>
<evidence type="ECO:0000313" key="1">
    <source>
        <dbReference type="EMBL" id="MEQ2183575.1"/>
    </source>
</evidence>
<proteinExistence type="predicted"/>
<sequence length="82" mass="9257">MVKLIVNVTGNNSQTQTFRLFWRIPFLIFLPSEYFLDDFSDTDALKELFYHVGDAARVCVSADTSRTEACLFSGQLTAVKGE</sequence>
<organism evidence="1 2">
    <name type="scientific">Goodea atripinnis</name>
    <dbReference type="NCBI Taxonomy" id="208336"/>
    <lineage>
        <taxon>Eukaryota</taxon>
        <taxon>Metazoa</taxon>
        <taxon>Chordata</taxon>
        <taxon>Craniata</taxon>
        <taxon>Vertebrata</taxon>
        <taxon>Euteleostomi</taxon>
        <taxon>Actinopterygii</taxon>
        <taxon>Neopterygii</taxon>
        <taxon>Teleostei</taxon>
        <taxon>Neoteleostei</taxon>
        <taxon>Acanthomorphata</taxon>
        <taxon>Ovalentaria</taxon>
        <taxon>Atherinomorphae</taxon>
        <taxon>Cyprinodontiformes</taxon>
        <taxon>Goodeidae</taxon>
        <taxon>Goodea</taxon>
    </lineage>
</organism>
<keyword evidence="2" id="KW-1185">Reference proteome</keyword>
<protein>
    <submittedName>
        <fullName evidence="1">Uncharacterized protein</fullName>
    </submittedName>
</protein>